<dbReference type="InterPro" id="IPR000515">
    <property type="entry name" value="MetI-like"/>
</dbReference>
<dbReference type="SUPFAM" id="SSF161098">
    <property type="entry name" value="MetI-like"/>
    <property type="match status" value="1"/>
</dbReference>
<keyword evidence="7 8" id="KW-0472">Membrane</keyword>
<comment type="similarity">
    <text evidence="2 9">Belongs to the binding-protein-dependent transport system permease family. CysTW subfamily.</text>
</comment>
<organism evidence="11 12">
    <name type="scientific">Scopulibacillus darangshiensis</name>
    <dbReference type="NCBI Taxonomy" id="442528"/>
    <lineage>
        <taxon>Bacteria</taxon>
        <taxon>Bacillati</taxon>
        <taxon>Bacillota</taxon>
        <taxon>Bacilli</taxon>
        <taxon>Bacillales</taxon>
        <taxon>Sporolactobacillaceae</taxon>
        <taxon>Scopulibacillus</taxon>
    </lineage>
</organism>
<dbReference type="NCBIfam" id="TIGR02138">
    <property type="entry name" value="phosphate_pstC"/>
    <property type="match status" value="1"/>
</dbReference>
<proteinExistence type="inferred from homology"/>
<dbReference type="PANTHER" id="PTHR30425:SF2">
    <property type="entry name" value="ABC TRANSPORTER PERMEASE PROTEIN YQGH-RELATED"/>
    <property type="match status" value="1"/>
</dbReference>
<evidence type="ECO:0000256" key="5">
    <source>
        <dbReference type="ARBA" id="ARBA00022692"/>
    </source>
</evidence>
<evidence type="ECO:0000256" key="3">
    <source>
        <dbReference type="ARBA" id="ARBA00022448"/>
    </source>
</evidence>
<dbReference type="GO" id="GO:0006817">
    <property type="term" value="P:phosphate ion transport"/>
    <property type="evidence" value="ECO:0007669"/>
    <property type="project" value="UniProtKB-KW"/>
</dbReference>
<feature type="transmembrane region" description="Helical" evidence="8">
    <location>
        <begin position="310"/>
        <end position="332"/>
    </location>
</feature>
<evidence type="ECO:0000256" key="7">
    <source>
        <dbReference type="ARBA" id="ARBA00023136"/>
    </source>
</evidence>
<dbReference type="EMBL" id="SLXK01000014">
    <property type="protein sequence ID" value="TCP28958.1"/>
    <property type="molecule type" value="Genomic_DNA"/>
</dbReference>
<feature type="transmembrane region" description="Helical" evidence="8">
    <location>
        <begin position="238"/>
        <end position="260"/>
    </location>
</feature>
<keyword evidence="5 8" id="KW-0812">Transmembrane</keyword>
<dbReference type="GO" id="GO:0005315">
    <property type="term" value="F:phosphate transmembrane transporter activity"/>
    <property type="evidence" value="ECO:0007669"/>
    <property type="project" value="InterPro"/>
</dbReference>
<keyword evidence="4 9" id="KW-1003">Cell membrane</keyword>
<feature type="domain" description="ABC transmembrane type-1" evidence="10">
    <location>
        <begin position="119"/>
        <end position="329"/>
    </location>
</feature>
<name>A0A4R2P486_9BACL</name>
<evidence type="ECO:0000256" key="4">
    <source>
        <dbReference type="ARBA" id="ARBA00022475"/>
    </source>
</evidence>
<accession>A0A4R2P486</accession>
<evidence type="ECO:0000256" key="2">
    <source>
        <dbReference type="ARBA" id="ARBA00007069"/>
    </source>
</evidence>
<comment type="caution">
    <text evidence="11">The sequence shown here is derived from an EMBL/GenBank/DDBJ whole genome shotgun (WGS) entry which is preliminary data.</text>
</comment>
<feature type="transmembrane region" description="Helical" evidence="8">
    <location>
        <begin position="118"/>
        <end position="142"/>
    </location>
</feature>
<sequence>MSPLCPVYTIKSRKGVCKMAFKGQQDSLSLASKTGGRLIREGFSFKNILQKNGELRGKIIILTSAFFIIAATMAITLFLTLQGLRAFTVDGINIIDFITGTEWQPNRDGNPSYGALPFIFGSFAVTVLAALVAAPIGIASALFMTEIARKWGQKALQPVIEILVGIPSVVYGLIGLSVIVPFIRSQTGGLGFGLLAGAIVVGIMILPTVTSIAADAIKSVPDDLRHASYALGATKWQTIYKVIIPAALPSLLTAVVLGMARAFGEALAVQMVIGNARGIPDSLVDPAATLTTIITLSMGHTTSGSVLNDVLWSLGLILLVMSYVFILIIRYLSKRRKLS</sequence>
<keyword evidence="12" id="KW-1185">Reference proteome</keyword>
<comment type="subcellular location">
    <subcellularLocation>
        <location evidence="1 8">Cell membrane</location>
        <topology evidence="1 8">Multi-pass membrane protein</topology>
    </subcellularLocation>
</comment>
<keyword evidence="9" id="KW-0592">Phosphate transport</keyword>
<dbReference type="PANTHER" id="PTHR30425">
    <property type="entry name" value="PHOSPHATE TRANSPORT SYSTEM PERMEASE PROTEIN PST"/>
    <property type="match status" value="1"/>
</dbReference>
<dbReference type="AlphaFoldDB" id="A0A4R2P486"/>
<dbReference type="GO" id="GO:0005886">
    <property type="term" value="C:plasma membrane"/>
    <property type="evidence" value="ECO:0007669"/>
    <property type="project" value="UniProtKB-SubCell"/>
</dbReference>
<evidence type="ECO:0000256" key="8">
    <source>
        <dbReference type="RuleBase" id="RU363032"/>
    </source>
</evidence>
<evidence type="ECO:0000313" key="11">
    <source>
        <dbReference type="EMBL" id="TCP28958.1"/>
    </source>
</evidence>
<evidence type="ECO:0000259" key="10">
    <source>
        <dbReference type="PROSITE" id="PS50928"/>
    </source>
</evidence>
<feature type="transmembrane region" description="Helical" evidence="8">
    <location>
        <begin position="59"/>
        <end position="81"/>
    </location>
</feature>
<dbReference type="Pfam" id="PF00528">
    <property type="entry name" value="BPD_transp_1"/>
    <property type="match status" value="1"/>
</dbReference>
<feature type="transmembrane region" description="Helical" evidence="8">
    <location>
        <begin position="162"/>
        <end position="183"/>
    </location>
</feature>
<dbReference type="Gene3D" id="1.10.3720.10">
    <property type="entry name" value="MetI-like"/>
    <property type="match status" value="1"/>
</dbReference>
<dbReference type="InterPro" id="IPR011864">
    <property type="entry name" value="Phosphate_PstC"/>
</dbReference>
<evidence type="ECO:0000256" key="9">
    <source>
        <dbReference type="RuleBase" id="RU363054"/>
    </source>
</evidence>
<comment type="function">
    <text evidence="9">Part of the binding-protein-dependent transport system for phosphate; probably responsible for the translocation of the substrate across the membrane.</text>
</comment>
<keyword evidence="3 8" id="KW-0813">Transport</keyword>
<evidence type="ECO:0000256" key="6">
    <source>
        <dbReference type="ARBA" id="ARBA00022989"/>
    </source>
</evidence>
<dbReference type="CDD" id="cd06261">
    <property type="entry name" value="TM_PBP2"/>
    <property type="match status" value="1"/>
</dbReference>
<keyword evidence="6 8" id="KW-1133">Transmembrane helix</keyword>
<evidence type="ECO:0000313" key="12">
    <source>
        <dbReference type="Proteomes" id="UP000295416"/>
    </source>
</evidence>
<dbReference type="Proteomes" id="UP000295416">
    <property type="component" value="Unassembled WGS sequence"/>
</dbReference>
<gene>
    <name evidence="11" type="ORF">EV207_11483</name>
</gene>
<protein>
    <recommendedName>
        <fullName evidence="9">Phosphate transport system permease protein</fullName>
    </recommendedName>
</protein>
<dbReference type="InterPro" id="IPR035906">
    <property type="entry name" value="MetI-like_sf"/>
</dbReference>
<evidence type="ECO:0000256" key="1">
    <source>
        <dbReference type="ARBA" id="ARBA00004651"/>
    </source>
</evidence>
<dbReference type="InterPro" id="IPR051124">
    <property type="entry name" value="Phosphate_Transport_Permease"/>
</dbReference>
<feature type="transmembrane region" description="Helical" evidence="8">
    <location>
        <begin position="189"/>
        <end position="217"/>
    </location>
</feature>
<dbReference type="PROSITE" id="PS50928">
    <property type="entry name" value="ABC_TM1"/>
    <property type="match status" value="1"/>
</dbReference>
<reference evidence="11 12" key="1">
    <citation type="submission" date="2019-03" db="EMBL/GenBank/DDBJ databases">
        <title>Genomic Encyclopedia of Type Strains, Phase IV (KMG-IV): sequencing the most valuable type-strain genomes for metagenomic binning, comparative biology and taxonomic classification.</title>
        <authorList>
            <person name="Goeker M."/>
        </authorList>
    </citation>
    <scope>NUCLEOTIDE SEQUENCE [LARGE SCALE GENOMIC DNA]</scope>
    <source>
        <strain evidence="11 12">DSM 19377</strain>
    </source>
</reference>